<dbReference type="Proteomes" id="UP000294194">
    <property type="component" value="Unassembled WGS sequence"/>
</dbReference>
<evidence type="ECO:0000313" key="3">
    <source>
        <dbReference type="Proteomes" id="UP000294194"/>
    </source>
</evidence>
<organism evidence="2 3">
    <name type="scientific">Glaciihabitans arcticus</name>
    <dbReference type="NCBI Taxonomy" id="2668039"/>
    <lineage>
        <taxon>Bacteria</taxon>
        <taxon>Bacillati</taxon>
        <taxon>Actinomycetota</taxon>
        <taxon>Actinomycetes</taxon>
        <taxon>Micrococcales</taxon>
        <taxon>Microbacteriaceae</taxon>
        <taxon>Glaciihabitans</taxon>
    </lineage>
</organism>
<gene>
    <name evidence="2" type="ORF">EYE40_10210</name>
</gene>
<name>A0A4Q9GZB1_9MICO</name>
<accession>A0A4Q9GZB1</accession>
<protein>
    <recommendedName>
        <fullName evidence="4">Chitin-binding type-3 domain-containing protein</fullName>
    </recommendedName>
</protein>
<evidence type="ECO:0000313" key="2">
    <source>
        <dbReference type="EMBL" id="TBN57730.1"/>
    </source>
</evidence>
<keyword evidence="3" id="KW-1185">Reference proteome</keyword>
<evidence type="ECO:0008006" key="4">
    <source>
        <dbReference type="Google" id="ProtNLM"/>
    </source>
</evidence>
<evidence type="ECO:0000256" key="1">
    <source>
        <dbReference type="SAM" id="SignalP"/>
    </source>
</evidence>
<feature type="chain" id="PRO_5039311234" description="Chitin-binding type-3 domain-containing protein" evidence="1">
    <location>
        <begin position="23"/>
        <end position="83"/>
    </location>
</feature>
<dbReference type="EMBL" id="SISG01000001">
    <property type="protein sequence ID" value="TBN57730.1"/>
    <property type="molecule type" value="Genomic_DNA"/>
</dbReference>
<comment type="caution">
    <text evidence="2">The sequence shown here is derived from an EMBL/GenBank/DDBJ whole genome shotgun (WGS) entry which is preliminary data.</text>
</comment>
<keyword evidence="1" id="KW-0732">Signal</keyword>
<proteinExistence type="predicted"/>
<dbReference type="AlphaFoldDB" id="A0A4Q9GZB1"/>
<reference evidence="3" key="1">
    <citation type="submission" date="2019-02" db="EMBL/GenBank/DDBJ databases">
        <title>Glaciihabitans arcticus sp. nov., a psychrotolerant bacterium isolated from polar soil.</title>
        <authorList>
            <person name="Dahal R.H."/>
        </authorList>
    </citation>
    <scope>NUCLEOTIDE SEQUENCE [LARGE SCALE GENOMIC DNA]</scope>
    <source>
        <strain evidence="3">RP-3-7</strain>
    </source>
</reference>
<dbReference type="RefSeq" id="WP_130981841.1">
    <property type="nucleotide sequence ID" value="NZ_SISG01000001.1"/>
</dbReference>
<feature type="signal peptide" evidence="1">
    <location>
        <begin position="1"/>
        <end position="22"/>
    </location>
</feature>
<sequence length="83" mass="9019">MTQVKRSLVRTATALVFGTALAVSVAMPASAVVHTNEYYTSKAKCVTSAEWYTNHGWSIVVYCDVTASSGGVAHQWYSLFQRG</sequence>